<evidence type="ECO:0000313" key="1">
    <source>
        <dbReference type="EMBL" id="EJW95832.1"/>
    </source>
</evidence>
<proteinExistence type="predicted"/>
<organism evidence="1">
    <name type="scientific">gut metagenome</name>
    <dbReference type="NCBI Taxonomy" id="749906"/>
    <lineage>
        <taxon>unclassified sequences</taxon>
        <taxon>metagenomes</taxon>
        <taxon>organismal metagenomes</taxon>
    </lineage>
</organism>
<sequence>MFVSIIGERDLICKHLAWYLNWPVAKYVKRQAHLPGRVKTSMLKG</sequence>
<reference evidence="1" key="1">
    <citation type="journal article" date="2012" name="PLoS ONE">
        <title>Gene sets for utilization of primary and secondary nutrition supplies in the distal gut of endangered iberian lynx.</title>
        <authorList>
            <person name="Alcaide M."/>
            <person name="Messina E."/>
            <person name="Richter M."/>
            <person name="Bargiela R."/>
            <person name="Peplies J."/>
            <person name="Huws S.A."/>
            <person name="Newbold C.J."/>
            <person name="Golyshin P.N."/>
            <person name="Simon M.A."/>
            <person name="Lopez G."/>
            <person name="Yakimov M.M."/>
            <person name="Ferrer M."/>
        </authorList>
    </citation>
    <scope>NUCLEOTIDE SEQUENCE</scope>
</reference>
<name>J9G1Y7_9ZZZZ</name>
<gene>
    <name evidence="1" type="ORF">EVA_16059</name>
</gene>
<dbReference type="AlphaFoldDB" id="J9G1Y7"/>
<protein>
    <submittedName>
        <fullName evidence="1">Uncharacterized protein</fullName>
    </submittedName>
</protein>
<dbReference type="EMBL" id="AMCI01005601">
    <property type="protein sequence ID" value="EJW95832.1"/>
    <property type="molecule type" value="Genomic_DNA"/>
</dbReference>
<accession>J9G1Y7</accession>
<comment type="caution">
    <text evidence="1">The sequence shown here is derived from an EMBL/GenBank/DDBJ whole genome shotgun (WGS) entry which is preliminary data.</text>
</comment>